<dbReference type="PROSITE" id="PS51123">
    <property type="entry name" value="OMPA_2"/>
    <property type="match status" value="1"/>
</dbReference>
<dbReference type="GO" id="GO:0009279">
    <property type="term" value="C:cell outer membrane"/>
    <property type="evidence" value="ECO:0007669"/>
    <property type="project" value="UniProtKB-SubCell"/>
</dbReference>
<feature type="domain" description="OmpA-like" evidence="6">
    <location>
        <begin position="83"/>
        <end position="195"/>
    </location>
</feature>
<evidence type="ECO:0000313" key="8">
    <source>
        <dbReference type="Proteomes" id="UP000739538"/>
    </source>
</evidence>
<feature type="region of interest" description="Disordered" evidence="5">
    <location>
        <begin position="198"/>
        <end position="221"/>
    </location>
</feature>
<dbReference type="PANTHER" id="PTHR30329:SF21">
    <property type="entry name" value="LIPOPROTEIN YIAD-RELATED"/>
    <property type="match status" value="1"/>
</dbReference>
<dbReference type="AlphaFoldDB" id="A0A956N9T7"/>
<evidence type="ECO:0000256" key="4">
    <source>
        <dbReference type="PROSITE-ProRule" id="PRU00473"/>
    </source>
</evidence>
<dbReference type="InterPro" id="IPR036737">
    <property type="entry name" value="OmpA-like_sf"/>
</dbReference>
<protein>
    <submittedName>
        <fullName evidence="7">OmpA family protein</fullName>
    </submittedName>
</protein>
<dbReference type="SUPFAM" id="SSF103088">
    <property type="entry name" value="OmpA-like"/>
    <property type="match status" value="1"/>
</dbReference>
<keyword evidence="2 4" id="KW-0472">Membrane</keyword>
<organism evidence="7 8">
    <name type="scientific">Eiseniibacteriota bacterium</name>
    <dbReference type="NCBI Taxonomy" id="2212470"/>
    <lineage>
        <taxon>Bacteria</taxon>
        <taxon>Candidatus Eiseniibacteriota</taxon>
    </lineage>
</organism>
<dbReference type="InterPro" id="IPR006665">
    <property type="entry name" value="OmpA-like"/>
</dbReference>
<name>A0A956N9T7_UNCEI</name>
<dbReference type="Gene3D" id="3.30.1330.60">
    <property type="entry name" value="OmpA-like domain"/>
    <property type="match status" value="1"/>
</dbReference>
<dbReference type="PANTHER" id="PTHR30329">
    <property type="entry name" value="STATOR ELEMENT OF FLAGELLAR MOTOR COMPLEX"/>
    <property type="match status" value="1"/>
</dbReference>
<dbReference type="Pfam" id="PF00691">
    <property type="entry name" value="OmpA"/>
    <property type="match status" value="1"/>
</dbReference>
<proteinExistence type="predicted"/>
<dbReference type="PROSITE" id="PS51257">
    <property type="entry name" value="PROKAR_LIPOPROTEIN"/>
    <property type="match status" value="1"/>
</dbReference>
<evidence type="ECO:0000256" key="3">
    <source>
        <dbReference type="ARBA" id="ARBA00023237"/>
    </source>
</evidence>
<dbReference type="PRINTS" id="PR01021">
    <property type="entry name" value="OMPADOMAIN"/>
</dbReference>
<evidence type="ECO:0000259" key="6">
    <source>
        <dbReference type="PROSITE" id="PS51123"/>
    </source>
</evidence>
<accession>A0A956N9T7</accession>
<evidence type="ECO:0000256" key="5">
    <source>
        <dbReference type="SAM" id="MobiDB-lite"/>
    </source>
</evidence>
<sequence length="221" mass="24118">MKSTWKKMAMLAVLTGFVGSSGCASKGFVRDELDSLRHEMRAEDGRLASEIEILGNSTAEAMARAELALEYAGEAKNLALGRVGYEEVASYTVHFSSDSFDLGGDGLPALEDAAMLIQGHPEYVVDIYGFTDSSGSVSYNRLLGQKRAESVLRYLLERSQTSLQRFAAVSYGEEKPLGGKASENRRVVVSVISKKALENAGEEEKKDSNEDSSEEITMLRR</sequence>
<dbReference type="EMBL" id="JAGQHS010000018">
    <property type="protein sequence ID" value="MCA9755214.1"/>
    <property type="molecule type" value="Genomic_DNA"/>
</dbReference>
<dbReference type="Proteomes" id="UP000739538">
    <property type="component" value="Unassembled WGS sequence"/>
</dbReference>
<keyword evidence="3" id="KW-0998">Cell outer membrane</keyword>
<reference evidence="7" key="2">
    <citation type="journal article" date="2021" name="Microbiome">
        <title>Successional dynamics and alternative stable states in a saline activated sludge microbial community over 9 years.</title>
        <authorList>
            <person name="Wang Y."/>
            <person name="Ye J."/>
            <person name="Ju F."/>
            <person name="Liu L."/>
            <person name="Boyd J.A."/>
            <person name="Deng Y."/>
            <person name="Parks D.H."/>
            <person name="Jiang X."/>
            <person name="Yin X."/>
            <person name="Woodcroft B.J."/>
            <person name="Tyson G.W."/>
            <person name="Hugenholtz P."/>
            <person name="Polz M.F."/>
            <person name="Zhang T."/>
        </authorList>
    </citation>
    <scope>NUCLEOTIDE SEQUENCE</scope>
    <source>
        <strain evidence="7">HKST-UBA02</strain>
    </source>
</reference>
<dbReference type="InterPro" id="IPR006664">
    <property type="entry name" value="OMP_bac"/>
</dbReference>
<dbReference type="InterPro" id="IPR050330">
    <property type="entry name" value="Bact_OuterMem_StrucFunc"/>
</dbReference>
<dbReference type="CDD" id="cd07185">
    <property type="entry name" value="OmpA_C-like"/>
    <property type="match status" value="1"/>
</dbReference>
<comment type="caution">
    <text evidence="7">The sequence shown here is derived from an EMBL/GenBank/DDBJ whole genome shotgun (WGS) entry which is preliminary data.</text>
</comment>
<evidence type="ECO:0000256" key="1">
    <source>
        <dbReference type="ARBA" id="ARBA00004442"/>
    </source>
</evidence>
<evidence type="ECO:0000256" key="2">
    <source>
        <dbReference type="ARBA" id="ARBA00023136"/>
    </source>
</evidence>
<comment type="subcellular location">
    <subcellularLocation>
        <location evidence="1">Cell outer membrane</location>
    </subcellularLocation>
</comment>
<gene>
    <name evidence="7" type="ORF">KDA27_05380</name>
</gene>
<reference evidence="7" key="1">
    <citation type="submission" date="2020-04" db="EMBL/GenBank/DDBJ databases">
        <authorList>
            <person name="Zhang T."/>
        </authorList>
    </citation>
    <scope>NUCLEOTIDE SEQUENCE</scope>
    <source>
        <strain evidence="7">HKST-UBA02</strain>
    </source>
</reference>
<evidence type="ECO:0000313" key="7">
    <source>
        <dbReference type="EMBL" id="MCA9755214.1"/>
    </source>
</evidence>